<comment type="caution">
    <text evidence="1">The sequence shown here is derived from an EMBL/GenBank/DDBJ whole genome shotgun (WGS) entry which is preliminary data.</text>
</comment>
<proteinExistence type="predicted"/>
<dbReference type="AlphaFoldDB" id="A0ABD6A9K1"/>
<dbReference type="GeneID" id="79316551"/>
<reference evidence="1 2" key="1">
    <citation type="journal article" date="2019" name="Int. J. Syst. Evol. Microbiol.">
        <title>The Global Catalogue of Microorganisms (GCM) 10K type strain sequencing project: providing services to taxonomists for standard genome sequencing and annotation.</title>
        <authorList>
            <consortium name="The Broad Institute Genomics Platform"/>
            <consortium name="The Broad Institute Genome Sequencing Center for Infectious Disease"/>
            <person name="Wu L."/>
            <person name="Ma J."/>
        </authorList>
    </citation>
    <scope>NUCLEOTIDE SEQUENCE [LARGE SCALE GENOMIC DNA]</scope>
    <source>
        <strain evidence="1 2">PSR21</strain>
    </source>
</reference>
<dbReference type="Proteomes" id="UP001596547">
    <property type="component" value="Unassembled WGS sequence"/>
</dbReference>
<gene>
    <name evidence="1" type="ORF">ACFQPE_08325</name>
</gene>
<protein>
    <submittedName>
        <fullName evidence="1">Uncharacterized protein</fullName>
    </submittedName>
</protein>
<accession>A0ABD6A9K1</accession>
<evidence type="ECO:0000313" key="1">
    <source>
        <dbReference type="EMBL" id="MFC7316797.1"/>
    </source>
</evidence>
<name>A0ABD6A9K1_9EURY</name>
<dbReference type="EMBL" id="JBHTBF010000002">
    <property type="protein sequence ID" value="MFC7316797.1"/>
    <property type="molecule type" value="Genomic_DNA"/>
</dbReference>
<organism evidence="1 2">
    <name type="scientific">Halomarina halobia</name>
    <dbReference type="NCBI Taxonomy" id="3033386"/>
    <lineage>
        <taxon>Archaea</taxon>
        <taxon>Methanobacteriati</taxon>
        <taxon>Methanobacteriota</taxon>
        <taxon>Stenosarchaea group</taxon>
        <taxon>Halobacteria</taxon>
        <taxon>Halobacteriales</taxon>
        <taxon>Natronomonadaceae</taxon>
        <taxon>Halomarina</taxon>
    </lineage>
</organism>
<dbReference type="RefSeq" id="WP_276303940.1">
    <property type="nucleotide sequence ID" value="NZ_CP119992.1"/>
</dbReference>
<evidence type="ECO:0000313" key="2">
    <source>
        <dbReference type="Proteomes" id="UP001596547"/>
    </source>
</evidence>
<keyword evidence="2" id="KW-1185">Reference proteome</keyword>
<sequence length="90" mass="9146">MVLSWLVGLPRRVAAGVLGWISDNPLRVAGGIAALLAAGRLYGIARDALRGPAVAPEAQLPALAVDLAIAHPAYVLATVLGTVAVVTLRS</sequence>